<reference evidence="2" key="1">
    <citation type="submission" date="2014-09" db="EMBL/GenBank/DDBJ databases">
        <authorList>
            <person name="Sharma Rahul"/>
            <person name="Thines Marco"/>
        </authorList>
    </citation>
    <scope>NUCLEOTIDE SEQUENCE [LARGE SCALE GENOMIC DNA]</scope>
</reference>
<keyword evidence="2" id="KW-1185">Reference proteome</keyword>
<evidence type="ECO:0000313" key="2">
    <source>
        <dbReference type="Proteomes" id="UP000054928"/>
    </source>
</evidence>
<dbReference type="GeneID" id="36399858"/>
<proteinExistence type="predicted"/>
<organism evidence="1 2">
    <name type="scientific">Plasmopara halstedii</name>
    <name type="common">Downy mildew of sunflower</name>
    <dbReference type="NCBI Taxonomy" id="4781"/>
    <lineage>
        <taxon>Eukaryota</taxon>
        <taxon>Sar</taxon>
        <taxon>Stramenopiles</taxon>
        <taxon>Oomycota</taxon>
        <taxon>Peronosporomycetes</taxon>
        <taxon>Peronosporales</taxon>
        <taxon>Peronosporaceae</taxon>
        <taxon>Plasmopara</taxon>
    </lineage>
</organism>
<dbReference type="EMBL" id="CCYD01002664">
    <property type="protein sequence ID" value="CEG47655.1"/>
    <property type="molecule type" value="Genomic_DNA"/>
</dbReference>
<evidence type="ECO:0000313" key="1">
    <source>
        <dbReference type="EMBL" id="CEG47655.1"/>
    </source>
</evidence>
<protein>
    <submittedName>
        <fullName evidence="1">Uncharacterized protein</fullName>
    </submittedName>
</protein>
<dbReference type="Proteomes" id="UP000054928">
    <property type="component" value="Unassembled WGS sequence"/>
</dbReference>
<sequence>MSIDVDNCVSRVIHALPNVSALPTKMNKLNIGNSGVEYCTKVQSAFPWGLFSPNVI</sequence>
<dbReference type="AlphaFoldDB" id="A0A0P1B0Y6"/>
<accession>A0A0P1B0Y6</accession>
<dbReference type="RefSeq" id="XP_024584024.1">
    <property type="nucleotide sequence ID" value="XM_024718646.1"/>
</dbReference>
<name>A0A0P1B0Y6_PLAHL</name>